<comment type="caution">
    <text evidence="1">The sequence shown here is derived from an EMBL/GenBank/DDBJ whole genome shotgun (WGS) entry which is preliminary data.</text>
</comment>
<organism evidence="1">
    <name type="scientific">marine sediment metagenome</name>
    <dbReference type="NCBI Taxonomy" id="412755"/>
    <lineage>
        <taxon>unclassified sequences</taxon>
        <taxon>metagenomes</taxon>
        <taxon>ecological metagenomes</taxon>
    </lineage>
</organism>
<reference evidence="1" key="1">
    <citation type="journal article" date="2015" name="Nature">
        <title>Complex archaea that bridge the gap between prokaryotes and eukaryotes.</title>
        <authorList>
            <person name="Spang A."/>
            <person name="Saw J.H."/>
            <person name="Jorgensen S.L."/>
            <person name="Zaremba-Niedzwiedzka K."/>
            <person name="Martijn J."/>
            <person name="Lind A.E."/>
            <person name="van Eijk R."/>
            <person name="Schleper C."/>
            <person name="Guy L."/>
            <person name="Ettema T.J."/>
        </authorList>
    </citation>
    <scope>NUCLEOTIDE SEQUENCE</scope>
</reference>
<proteinExistence type="predicted"/>
<gene>
    <name evidence="1" type="ORF">LCGC14_0264410</name>
</gene>
<dbReference type="AlphaFoldDB" id="A0A0F9U5K3"/>
<sequence length="65" mass="7422">MVHREATVTNWTNIDQIEVSKADTTYAVRIRCMGLTAYGNTYNEAVEKVLRMRQAYLNVKEAING</sequence>
<name>A0A0F9U5K3_9ZZZZ</name>
<evidence type="ECO:0000313" key="1">
    <source>
        <dbReference type="EMBL" id="KKN86879.1"/>
    </source>
</evidence>
<accession>A0A0F9U5K3</accession>
<protein>
    <submittedName>
        <fullName evidence="1">Uncharacterized protein</fullName>
    </submittedName>
</protein>
<dbReference type="EMBL" id="LAZR01000143">
    <property type="protein sequence ID" value="KKN86879.1"/>
    <property type="molecule type" value="Genomic_DNA"/>
</dbReference>